<proteinExistence type="predicted"/>
<organism evidence="1 2">
    <name type="scientific">Trichinella zimbabwensis</name>
    <dbReference type="NCBI Taxonomy" id="268475"/>
    <lineage>
        <taxon>Eukaryota</taxon>
        <taxon>Metazoa</taxon>
        <taxon>Ecdysozoa</taxon>
        <taxon>Nematoda</taxon>
        <taxon>Enoplea</taxon>
        <taxon>Dorylaimia</taxon>
        <taxon>Trichinellida</taxon>
        <taxon>Trichinellidae</taxon>
        <taxon>Trichinella</taxon>
    </lineage>
</organism>
<dbReference type="AlphaFoldDB" id="A0A0V1HNN2"/>
<accession>A0A0V1HNN2</accession>
<evidence type="ECO:0000313" key="1">
    <source>
        <dbReference type="EMBL" id="KRZ11796.1"/>
    </source>
</evidence>
<protein>
    <submittedName>
        <fullName evidence="1">Uncharacterized protein</fullName>
    </submittedName>
</protein>
<evidence type="ECO:0000313" key="2">
    <source>
        <dbReference type="Proteomes" id="UP000055024"/>
    </source>
</evidence>
<dbReference type="OrthoDB" id="5919802at2759"/>
<reference evidence="1 2" key="1">
    <citation type="submission" date="2015-01" db="EMBL/GenBank/DDBJ databases">
        <title>Evolution of Trichinella species and genotypes.</title>
        <authorList>
            <person name="Korhonen P.K."/>
            <person name="Edoardo P."/>
            <person name="Giuseppe L.R."/>
            <person name="Gasser R.B."/>
        </authorList>
    </citation>
    <scope>NUCLEOTIDE SEQUENCE [LARGE SCALE GENOMIC DNA]</scope>
    <source>
        <strain evidence="1">ISS1029</strain>
    </source>
</reference>
<gene>
    <name evidence="1" type="ORF">T11_4653</name>
</gene>
<sequence>MKLAIGSIVSGRDLLSYSLDMTQKYSDPSNESRKSRLRLVEAVAIAIVKIQSSAAEGDLLLAEYFETNFAKQDNNIRKWACEQENVQAVMGLFEIIKSA</sequence>
<dbReference type="Proteomes" id="UP000055024">
    <property type="component" value="Unassembled WGS sequence"/>
</dbReference>
<comment type="caution">
    <text evidence="1">The sequence shown here is derived from an EMBL/GenBank/DDBJ whole genome shotgun (WGS) entry which is preliminary data.</text>
</comment>
<name>A0A0V1HNN2_9BILA</name>
<keyword evidence="2" id="KW-1185">Reference proteome</keyword>
<dbReference type="EMBL" id="JYDP01000046">
    <property type="protein sequence ID" value="KRZ11796.1"/>
    <property type="molecule type" value="Genomic_DNA"/>
</dbReference>